<gene>
    <name evidence="2" type="ORF">PCANC_17596</name>
</gene>
<comment type="caution">
    <text evidence="2">The sequence shown here is derived from an EMBL/GenBank/DDBJ whole genome shotgun (WGS) entry which is preliminary data.</text>
</comment>
<protein>
    <submittedName>
        <fullName evidence="2">Uncharacterized protein</fullName>
    </submittedName>
</protein>
<organism evidence="2 3">
    <name type="scientific">Puccinia coronata f. sp. avenae</name>
    <dbReference type="NCBI Taxonomy" id="200324"/>
    <lineage>
        <taxon>Eukaryota</taxon>
        <taxon>Fungi</taxon>
        <taxon>Dikarya</taxon>
        <taxon>Basidiomycota</taxon>
        <taxon>Pucciniomycotina</taxon>
        <taxon>Pucciniomycetes</taxon>
        <taxon>Pucciniales</taxon>
        <taxon>Pucciniaceae</taxon>
        <taxon>Puccinia</taxon>
    </lineage>
</organism>
<feature type="compositionally biased region" description="Basic and acidic residues" evidence="1">
    <location>
        <begin position="332"/>
        <end position="346"/>
    </location>
</feature>
<dbReference type="AlphaFoldDB" id="A0A2N5VMZ7"/>
<name>A0A2N5VMZ7_9BASI</name>
<dbReference type="OrthoDB" id="2506484at2759"/>
<reference evidence="2 3" key="1">
    <citation type="submission" date="2017-11" db="EMBL/GenBank/DDBJ databases">
        <title>De novo assembly and phasing of dikaryotic genomes from two isolates of Puccinia coronata f. sp. avenae, the causal agent of oat crown rust.</title>
        <authorList>
            <person name="Miller M.E."/>
            <person name="Zhang Y."/>
            <person name="Omidvar V."/>
            <person name="Sperschneider J."/>
            <person name="Schwessinger B."/>
            <person name="Raley C."/>
            <person name="Palmer J.M."/>
            <person name="Garnica D."/>
            <person name="Upadhyaya N."/>
            <person name="Rathjen J."/>
            <person name="Taylor J.M."/>
            <person name="Park R.F."/>
            <person name="Dodds P.N."/>
            <person name="Hirsch C.D."/>
            <person name="Kianian S.F."/>
            <person name="Figueroa M."/>
        </authorList>
    </citation>
    <scope>NUCLEOTIDE SEQUENCE [LARGE SCALE GENOMIC DNA]</scope>
    <source>
        <strain evidence="2">12NC29</strain>
    </source>
</reference>
<dbReference type="EMBL" id="PGCJ01000085">
    <property type="protein sequence ID" value="PLW51364.1"/>
    <property type="molecule type" value="Genomic_DNA"/>
</dbReference>
<accession>A0A2N5VMZ7</accession>
<sequence length="376" mass="41370">MAMNKDIKHTSEDSQHLTPPRSDPSTHSISQQLRALPMAAPRRISHPMYIMGPFDIFELSKSHLTKGSNYGQFTYQSSIAYHDSNTNEEVNICVDLSGYGSKSTTPSLDKVYYLAGRFVGMTEAPIIFFEQQMSLQIGSSEAYMSALAGKVAVWGMGIVVNRSEFQTPGMNNVLQTNLRITIQHMDYHNINRGKVDFKTCYIIPGNRILGPTHPLFQVSREFLINGYVSGYNHQEKVWEVTALLLSLLSGTQNHSSSASRPPASTNPQRRANLKRLGPSLANTSGSDQAVGPSSGSLAFPPPAQHHNSVPPNNVAVSLSSTLSVRQSNPDNSHTEDGEVTDHDPDPPFKNTYPAGMKRTSKDILTDAKKAIEQRKN</sequence>
<evidence type="ECO:0000256" key="1">
    <source>
        <dbReference type="SAM" id="MobiDB-lite"/>
    </source>
</evidence>
<feature type="compositionally biased region" description="Polar residues" evidence="1">
    <location>
        <begin position="280"/>
        <end position="296"/>
    </location>
</feature>
<proteinExistence type="predicted"/>
<feature type="region of interest" description="Disordered" evidence="1">
    <location>
        <begin position="277"/>
        <end position="361"/>
    </location>
</feature>
<evidence type="ECO:0000313" key="3">
    <source>
        <dbReference type="Proteomes" id="UP000235388"/>
    </source>
</evidence>
<feature type="compositionally biased region" description="Polar residues" evidence="1">
    <location>
        <begin position="305"/>
        <end position="331"/>
    </location>
</feature>
<keyword evidence="3" id="KW-1185">Reference proteome</keyword>
<feature type="region of interest" description="Disordered" evidence="1">
    <location>
        <begin position="1"/>
        <end position="31"/>
    </location>
</feature>
<evidence type="ECO:0000313" key="2">
    <source>
        <dbReference type="EMBL" id="PLW51364.1"/>
    </source>
</evidence>
<feature type="compositionally biased region" description="Basic and acidic residues" evidence="1">
    <location>
        <begin position="1"/>
        <end position="15"/>
    </location>
</feature>
<dbReference type="Proteomes" id="UP000235388">
    <property type="component" value="Unassembled WGS sequence"/>
</dbReference>